<accession>A0A9N8ZX76</accession>
<comment type="caution">
    <text evidence="1">The sequence shown here is derived from an EMBL/GenBank/DDBJ whole genome shotgun (WGS) entry which is preliminary data.</text>
</comment>
<reference evidence="1" key="1">
    <citation type="submission" date="2021-06" db="EMBL/GenBank/DDBJ databases">
        <authorList>
            <person name="Kallberg Y."/>
            <person name="Tangrot J."/>
            <person name="Rosling A."/>
        </authorList>
    </citation>
    <scope>NUCLEOTIDE SEQUENCE</scope>
    <source>
        <strain evidence="1">IA702</strain>
    </source>
</reference>
<evidence type="ECO:0000313" key="1">
    <source>
        <dbReference type="EMBL" id="CAG8511387.1"/>
    </source>
</evidence>
<proteinExistence type="predicted"/>
<keyword evidence="2" id="KW-1185">Reference proteome</keyword>
<dbReference type="PANTHER" id="PTHR33266">
    <property type="entry name" value="CHROMOSOME 15, WHOLE GENOME SHOTGUN SEQUENCE"/>
    <property type="match status" value="1"/>
</dbReference>
<feature type="non-terminal residue" evidence="1">
    <location>
        <position position="339"/>
    </location>
</feature>
<dbReference type="AlphaFoldDB" id="A0A9N8ZX76"/>
<dbReference type="OrthoDB" id="5577658at2759"/>
<name>A0A9N8ZX76_9GLOM</name>
<organism evidence="1 2">
    <name type="scientific">Paraglomus occultum</name>
    <dbReference type="NCBI Taxonomy" id="144539"/>
    <lineage>
        <taxon>Eukaryota</taxon>
        <taxon>Fungi</taxon>
        <taxon>Fungi incertae sedis</taxon>
        <taxon>Mucoromycota</taxon>
        <taxon>Glomeromycotina</taxon>
        <taxon>Glomeromycetes</taxon>
        <taxon>Paraglomerales</taxon>
        <taxon>Paraglomeraceae</taxon>
        <taxon>Paraglomus</taxon>
    </lineage>
</organism>
<evidence type="ECO:0000313" key="2">
    <source>
        <dbReference type="Proteomes" id="UP000789572"/>
    </source>
</evidence>
<gene>
    <name evidence="1" type="ORF">POCULU_LOCUS3090</name>
</gene>
<sequence>PLVAEAAAQILNHSKIKFSENLEPLISFIREGLVEPGPKGELTVRILLTLAWDHTIHQKQADSLDFMYTCPLTVKEYLSALMVDLSSLKGQISPENLQVLFDGLVFFTHFIAIERGITKESLLLHCFFCHGAAIQCQCGQSVIDHGIPVILANGEFTYIIIQTHNYNFSDPNIMFTSTVITPQAAGGEIKNLYLKRVEQGIQGDKSNNNKSKCQAQLEQALTNEDIVTAKSWADYQLIVGLFGITEDVYPFLHVDSTSTSKHTLSRSSLSKKELLQKLSKTWTDPMSCAEGDKKEVVKQMMPLVLVWEGGVSKKVNARQCNMERQKKIKGVTTVHHCVL</sequence>
<dbReference type="Proteomes" id="UP000789572">
    <property type="component" value="Unassembled WGS sequence"/>
</dbReference>
<protein>
    <submittedName>
        <fullName evidence="1">1283_t:CDS:1</fullName>
    </submittedName>
</protein>
<dbReference type="EMBL" id="CAJVPJ010000321">
    <property type="protein sequence ID" value="CAG8511387.1"/>
    <property type="molecule type" value="Genomic_DNA"/>
</dbReference>
<dbReference type="PANTHER" id="PTHR33266:SF1">
    <property type="entry name" value="F-BOX DOMAIN-CONTAINING PROTEIN"/>
    <property type="match status" value="1"/>
</dbReference>